<gene>
    <name evidence="3" type="ORF">CVT24_008772</name>
</gene>
<keyword evidence="4" id="KW-1185">Reference proteome</keyword>
<dbReference type="OrthoDB" id="2998174at2759"/>
<evidence type="ECO:0000256" key="2">
    <source>
        <dbReference type="ARBA" id="ARBA00023239"/>
    </source>
</evidence>
<sequence length="515" mass="58404">MLNLIELPQFSWLRPVSTFDQHEGTNSTPPVEEKPLSAIWDSPDLATPIRNIVTDMLATCQVPYSILPYNQELHDLCIEECLRKGYPLDRNGLEYSIEKYIASGIYMSPAYKHLPNIATKAWIAIFTAFASCIDDVMTMENVSHLEVFGQRLISGQQQANPLLDGFARLLKEIPDHWRGLQGDIILGSSISFVAGCIIEIQTEGEQPSVHARRYPTFYRVLSGVSEAYSMFIWPPEVPFQNFIQSVPEISMYINCMNDVLSFYKEEMKGETVNYITLQAESRGKPKLLILQQLAQDVATCHNRAVCMLEEKDSKTNYPASIPTARASYHDSFTSDHWRGLQGDIILSSSINYMSACMIEIQTEGEQPSVHARRYPTFYRVLSGICESYSMFIWPPEVPFQNFIQSVPEISMFINCMNDVLSFYKEEIRGETVNYVTLQAESRGEPKLSILQQLAQDVATCHNRAVCMLEEKDSKTSYPSSIPTARGSYQGFAVGYVSFHASYVKRYRLNELGSGW</sequence>
<keyword evidence="2" id="KW-0456">Lyase</keyword>
<protein>
    <recommendedName>
        <fullName evidence="5">Terpene synthase</fullName>
    </recommendedName>
</protein>
<dbReference type="Proteomes" id="UP000284842">
    <property type="component" value="Unassembled WGS sequence"/>
</dbReference>
<dbReference type="SUPFAM" id="SSF48576">
    <property type="entry name" value="Terpenoid synthases"/>
    <property type="match status" value="2"/>
</dbReference>
<dbReference type="InterPro" id="IPR008949">
    <property type="entry name" value="Isoprenoid_synthase_dom_sf"/>
</dbReference>
<comment type="caution">
    <text evidence="3">The sequence shown here is derived from an EMBL/GenBank/DDBJ whole genome shotgun (WGS) entry which is preliminary data.</text>
</comment>
<dbReference type="GO" id="GO:0016838">
    <property type="term" value="F:carbon-oxygen lyase activity, acting on phosphates"/>
    <property type="evidence" value="ECO:0007669"/>
    <property type="project" value="InterPro"/>
</dbReference>
<dbReference type="STRING" id="181874.A0A409VB39"/>
<dbReference type="AlphaFoldDB" id="A0A409VB39"/>
<evidence type="ECO:0000313" key="3">
    <source>
        <dbReference type="EMBL" id="PPQ64142.1"/>
    </source>
</evidence>
<evidence type="ECO:0000256" key="1">
    <source>
        <dbReference type="ARBA" id="ARBA00007946"/>
    </source>
</evidence>
<dbReference type="InParanoid" id="A0A409VB39"/>
<dbReference type="EMBL" id="NHTK01006094">
    <property type="protein sequence ID" value="PPQ64142.1"/>
    <property type="molecule type" value="Genomic_DNA"/>
</dbReference>
<dbReference type="Gene3D" id="1.10.600.10">
    <property type="entry name" value="Farnesyl Diphosphate Synthase"/>
    <property type="match status" value="2"/>
</dbReference>
<accession>A0A409VB39</accession>
<dbReference type="InterPro" id="IPR024652">
    <property type="entry name" value="Trichodiene_synth"/>
</dbReference>
<evidence type="ECO:0000313" key="4">
    <source>
        <dbReference type="Proteomes" id="UP000284842"/>
    </source>
</evidence>
<name>A0A409VB39_9AGAR</name>
<reference evidence="3 4" key="1">
    <citation type="journal article" date="2018" name="Evol. Lett.">
        <title>Horizontal gene cluster transfer increased hallucinogenic mushroom diversity.</title>
        <authorList>
            <person name="Reynolds H.T."/>
            <person name="Vijayakumar V."/>
            <person name="Gluck-Thaler E."/>
            <person name="Korotkin H.B."/>
            <person name="Matheny P.B."/>
            <person name="Slot J.C."/>
        </authorList>
    </citation>
    <scope>NUCLEOTIDE SEQUENCE [LARGE SCALE GENOMIC DNA]</scope>
    <source>
        <strain evidence="3 4">2629</strain>
    </source>
</reference>
<evidence type="ECO:0008006" key="5">
    <source>
        <dbReference type="Google" id="ProtNLM"/>
    </source>
</evidence>
<organism evidence="3 4">
    <name type="scientific">Panaeolus cyanescens</name>
    <dbReference type="NCBI Taxonomy" id="181874"/>
    <lineage>
        <taxon>Eukaryota</taxon>
        <taxon>Fungi</taxon>
        <taxon>Dikarya</taxon>
        <taxon>Basidiomycota</taxon>
        <taxon>Agaricomycotina</taxon>
        <taxon>Agaricomycetes</taxon>
        <taxon>Agaricomycetidae</taxon>
        <taxon>Agaricales</taxon>
        <taxon>Agaricineae</taxon>
        <taxon>Galeropsidaceae</taxon>
        <taxon>Panaeolus</taxon>
    </lineage>
</organism>
<dbReference type="Pfam" id="PF06330">
    <property type="entry name" value="TRI5"/>
    <property type="match status" value="2"/>
</dbReference>
<comment type="similarity">
    <text evidence="1">Belongs to the trichodiene synthase family.</text>
</comment>
<proteinExistence type="inferred from homology"/>